<organism evidence="1 2">
    <name type="scientific">Conidiobolus coronatus (strain ATCC 28846 / CBS 209.66 / NRRL 28638)</name>
    <name type="common">Delacroixia coronata</name>
    <dbReference type="NCBI Taxonomy" id="796925"/>
    <lineage>
        <taxon>Eukaryota</taxon>
        <taxon>Fungi</taxon>
        <taxon>Fungi incertae sedis</taxon>
        <taxon>Zoopagomycota</taxon>
        <taxon>Entomophthoromycotina</taxon>
        <taxon>Entomophthoromycetes</taxon>
        <taxon>Entomophthorales</taxon>
        <taxon>Ancylistaceae</taxon>
        <taxon>Conidiobolus</taxon>
    </lineage>
</organism>
<dbReference type="EMBL" id="KQ964970">
    <property type="protein sequence ID" value="KXN65137.1"/>
    <property type="molecule type" value="Genomic_DNA"/>
</dbReference>
<sequence>MYSNEVDSSNVFLNTTFCFQDEDNINYDNCISSFYTEFSKECWRRKIRMNFNGYEAPSSNFHTNSTFKDLFQSYIYSPLKNLIK</sequence>
<proteinExistence type="predicted"/>
<evidence type="ECO:0000313" key="1">
    <source>
        <dbReference type="EMBL" id="KXN65137.1"/>
    </source>
</evidence>
<feature type="non-terminal residue" evidence="1">
    <location>
        <position position="84"/>
    </location>
</feature>
<keyword evidence="2" id="KW-1185">Reference proteome</keyword>
<reference evidence="1 2" key="1">
    <citation type="journal article" date="2015" name="Genome Biol. Evol.">
        <title>Phylogenomic analyses indicate that early fungi evolved digesting cell walls of algal ancestors of land plants.</title>
        <authorList>
            <person name="Chang Y."/>
            <person name="Wang S."/>
            <person name="Sekimoto S."/>
            <person name="Aerts A.L."/>
            <person name="Choi C."/>
            <person name="Clum A."/>
            <person name="LaButti K.M."/>
            <person name="Lindquist E.A."/>
            <person name="Yee Ngan C."/>
            <person name="Ohm R.A."/>
            <person name="Salamov A.A."/>
            <person name="Grigoriev I.V."/>
            <person name="Spatafora J.W."/>
            <person name="Berbee M.L."/>
        </authorList>
    </citation>
    <scope>NUCLEOTIDE SEQUENCE [LARGE SCALE GENOMIC DNA]</scope>
    <source>
        <strain evidence="1 2">NRRL 28638</strain>
    </source>
</reference>
<gene>
    <name evidence="1" type="ORF">CONCODRAFT_80861</name>
</gene>
<evidence type="ECO:0000313" key="2">
    <source>
        <dbReference type="Proteomes" id="UP000070444"/>
    </source>
</evidence>
<dbReference type="AlphaFoldDB" id="A0A137NQU4"/>
<name>A0A137NQU4_CONC2</name>
<accession>A0A137NQU4</accession>
<dbReference type="Proteomes" id="UP000070444">
    <property type="component" value="Unassembled WGS sequence"/>
</dbReference>
<protein>
    <submittedName>
        <fullName evidence="1">Uncharacterized protein</fullName>
    </submittedName>
</protein>